<name>A0ABV1UVD6_9ACTN</name>
<sequence>MADFGGRSGSLATTAAAFVQTLGWSMPQVSEVLDEYQEVESRLNDRYKECALEFPVTHGVEAETGAFLYAIARLLKPKTVVETGVADGRSSFVILSALERNGSGALYSFDIRPQVGKLVGHHPQWHLQISKPQEALSSFVRALRRLGAIDLFFHDSDHRYLSQLIEYEQAWRCMTPGSVFASDDVDDSRAFLDFCDRNGTTPSLLLDRRKVIGAVRR</sequence>
<keyword evidence="1" id="KW-0808">Transferase</keyword>
<dbReference type="EC" id="2.1.1.-" evidence="1"/>
<proteinExistence type="predicted"/>
<dbReference type="InterPro" id="IPR029063">
    <property type="entry name" value="SAM-dependent_MTases_sf"/>
</dbReference>
<organism evidence="1 2">
    <name type="scientific">Streptomyces xantholiticus</name>
    <dbReference type="NCBI Taxonomy" id="68285"/>
    <lineage>
        <taxon>Bacteria</taxon>
        <taxon>Bacillati</taxon>
        <taxon>Actinomycetota</taxon>
        <taxon>Actinomycetes</taxon>
        <taxon>Kitasatosporales</taxon>
        <taxon>Streptomycetaceae</taxon>
        <taxon>Streptomyces</taxon>
    </lineage>
</organism>
<gene>
    <name evidence="1" type="ORF">ABT276_12805</name>
</gene>
<keyword evidence="1" id="KW-0489">Methyltransferase</keyword>
<accession>A0ABV1UVD6</accession>
<protein>
    <submittedName>
        <fullName evidence="1">Class I SAM-dependent methyltransferase</fullName>
        <ecNumber evidence="1">2.1.1.-</ecNumber>
    </submittedName>
</protein>
<dbReference type="GO" id="GO:0008168">
    <property type="term" value="F:methyltransferase activity"/>
    <property type="evidence" value="ECO:0007669"/>
    <property type="project" value="UniProtKB-KW"/>
</dbReference>
<dbReference type="EMBL" id="JBEPBX010000009">
    <property type="protein sequence ID" value="MER6614231.1"/>
    <property type="molecule type" value="Genomic_DNA"/>
</dbReference>
<dbReference type="Proteomes" id="UP001445472">
    <property type="component" value="Unassembled WGS sequence"/>
</dbReference>
<comment type="caution">
    <text evidence="1">The sequence shown here is derived from an EMBL/GenBank/DDBJ whole genome shotgun (WGS) entry which is preliminary data.</text>
</comment>
<dbReference type="RefSeq" id="WP_351976121.1">
    <property type="nucleotide sequence ID" value="NZ_JBEPBX010000009.1"/>
</dbReference>
<dbReference type="GO" id="GO:0032259">
    <property type="term" value="P:methylation"/>
    <property type="evidence" value="ECO:0007669"/>
    <property type="project" value="UniProtKB-KW"/>
</dbReference>
<evidence type="ECO:0000313" key="1">
    <source>
        <dbReference type="EMBL" id="MER6614231.1"/>
    </source>
</evidence>
<keyword evidence="2" id="KW-1185">Reference proteome</keyword>
<evidence type="ECO:0000313" key="2">
    <source>
        <dbReference type="Proteomes" id="UP001445472"/>
    </source>
</evidence>
<reference evidence="1 2" key="1">
    <citation type="submission" date="2024-06" db="EMBL/GenBank/DDBJ databases">
        <title>The Natural Products Discovery Center: Release of the First 8490 Sequenced Strains for Exploring Actinobacteria Biosynthetic Diversity.</title>
        <authorList>
            <person name="Kalkreuter E."/>
            <person name="Kautsar S.A."/>
            <person name="Yang D."/>
            <person name="Bader C.D."/>
            <person name="Teijaro C.N."/>
            <person name="Fluegel L."/>
            <person name="Davis C.M."/>
            <person name="Simpson J.R."/>
            <person name="Lauterbach L."/>
            <person name="Steele A.D."/>
            <person name="Gui C."/>
            <person name="Meng S."/>
            <person name="Li G."/>
            <person name="Viehrig K."/>
            <person name="Ye F."/>
            <person name="Su P."/>
            <person name="Kiefer A.F."/>
            <person name="Nichols A."/>
            <person name="Cepeda A.J."/>
            <person name="Yan W."/>
            <person name="Fan B."/>
            <person name="Jiang Y."/>
            <person name="Adhikari A."/>
            <person name="Zheng C.-J."/>
            <person name="Schuster L."/>
            <person name="Cowan T.M."/>
            <person name="Smanski M.J."/>
            <person name="Chevrette M.G."/>
            <person name="De Carvalho L.P.S."/>
            <person name="Shen B."/>
        </authorList>
    </citation>
    <scope>NUCLEOTIDE SEQUENCE [LARGE SCALE GENOMIC DNA]</scope>
    <source>
        <strain evidence="1 2">NPDC000837</strain>
    </source>
</reference>
<dbReference type="Pfam" id="PF13578">
    <property type="entry name" value="Methyltransf_24"/>
    <property type="match status" value="1"/>
</dbReference>
<dbReference type="Gene3D" id="3.40.50.150">
    <property type="entry name" value="Vaccinia Virus protein VP39"/>
    <property type="match status" value="1"/>
</dbReference>
<dbReference type="SUPFAM" id="SSF53335">
    <property type="entry name" value="S-adenosyl-L-methionine-dependent methyltransferases"/>
    <property type="match status" value="1"/>
</dbReference>